<evidence type="ECO:0000313" key="2">
    <source>
        <dbReference type="Proteomes" id="UP000270185"/>
    </source>
</evidence>
<name>A0A3G8XFB8_9FLAO</name>
<protein>
    <submittedName>
        <fullName evidence="1">GLPGLI family protein</fullName>
    </submittedName>
</protein>
<dbReference type="RefSeq" id="WP_125022510.1">
    <property type="nucleotide sequence ID" value="NZ_CP034159.1"/>
</dbReference>
<dbReference type="InterPro" id="IPR005901">
    <property type="entry name" value="GLPGLI"/>
</dbReference>
<dbReference type="OrthoDB" id="1440774at2"/>
<gene>
    <name evidence="1" type="ORF">EIB73_03020</name>
</gene>
<sequence length="288" mass="33977">MKKYLILFSFAFAFGNAQNQRFSYVYQFVPDSTNQADIKSEMMILEVLPKFSKFYSEDVFKSDSIMNAYMEKELRTTGSINIKSDMRKGTFRHVVIKETPNYNTFLFTRIGQTELKVSDGRKMIWNIQSEKQIFGEFNTQKATTEFAGRKWTAWFTTEIPIQDGPYKFHGLPGLIVKLEDQTKSHVFELKGVKNLTATEIKNMDPNKNFIFNFREHLEMDQLKFKKFFLDNRNDPNKSIRISMNQSETKMFDKDGKPIETSQFLRDREKQQKEKLAKDNNFIELDLLK</sequence>
<keyword evidence="2" id="KW-1185">Reference proteome</keyword>
<dbReference type="KEGG" id="ccas:EIB73_03020"/>
<dbReference type="NCBIfam" id="TIGR01200">
    <property type="entry name" value="GLPGLI"/>
    <property type="match status" value="1"/>
</dbReference>
<dbReference type="Pfam" id="PF09697">
    <property type="entry name" value="Porph_ging"/>
    <property type="match status" value="1"/>
</dbReference>
<organism evidence="1 2">
    <name type="scientific">Kaistella carnis</name>
    <dbReference type="NCBI Taxonomy" id="1241979"/>
    <lineage>
        <taxon>Bacteria</taxon>
        <taxon>Pseudomonadati</taxon>
        <taxon>Bacteroidota</taxon>
        <taxon>Flavobacteriia</taxon>
        <taxon>Flavobacteriales</taxon>
        <taxon>Weeksellaceae</taxon>
        <taxon>Chryseobacterium group</taxon>
        <taxon>Kaistella</taxon>
    </lineage>
</organism>
<dbReference type="Proteomes" id="UP000270185">
    <property type="component" value="Chromosome"/>
</dbReference>
<reference evidence="2" key="1">
    <citation type="submission" date="2018-11" db="EMBL/GenBank/DDBJ databases">
        <title>Proposal to divide the Flavobacteriaceae and reorganize its genera based on Amino Acid Identity values calculated from whole genome sequences.</title>
        <authorList>
            <person name="Nicholson A.C."/>
            <person name="Gulvik C.A."/>
            <person name="Whitney A.M."/>
            <person name="Humrighouse B.W."/>
            <person name="Bell M."/>
            <person name="Holmes B."/>
            <person name="Steigerwalt A.G."/>
            <person name="Villarma A."/>
            <person name="Sheth M."/>
            <person name="Batra D."/>
            <person name="Pryor J."/>
            <person name="Bernardet J.-F."/>
            <person name="Hugo C."/>
            <person name="Kampfer P."/>
            <person name="Newman J.D."/>
            <person name="McQuiston J.R."/>
        </authorList>
    </citation>
    <scope>NUCLEOTIDE SEQUENCE [LARGE SCALE GENOMIC DNA]</scope>
    <source>
        <strain evidence="2">G0081</strain>
    </source>
</reference>
<proteinExistence type="predicted"/>
<dbReference type="EMBL" id="CP034159">
    <property type="protein sequence ID" value="AZI32215.1"/>
    <property type="molecule type" value="Genomic_DNA"/>
</dbReference>
<accession>A0A3G8XFB8</accession>
<dbReference type="AlphaFoldDB" id="A0A3G8XFB8"/>
<evidence type="ECO:0000313" key="1">
    <source>
        <dbReference type="EMBL" id="AZI32215.1"/>
    </source>
</evidence>